<keyword evidence="4 6" id="KW-0503">Monooxygenase</keyword>
<keyword evidence="1" id="KW-0285">Flavoprotein</keyword>
<comment type="caution">
    <text evidence="6">The sequence shown here is derived from an EMBL/GenBank/DDBJ whole genome shotgun (WGS) entry which is preliminary data.</text>
</comment>
<dbReference type="Pfam" id="PF00296">
    <property type="entry name" value="Bac_luciferase"/>
    <property type="match status" value="1"/>
</dbReference>
<evidence type="ECO:0000313" key="6">
    <source>
        <dbReference type="EMBL" id="TDO48698.1"/>
    </source>
</evidence>
<dbReference type="AlphaFoldDB" id="A0A4R6KE04"/>
<dbReference type="PANTHER" id="PTHR42847:SF4">
    <property type="entry name" value="ALKANESULFONATE MONOOXYGENASE-RELATED"/>
    <property type="match status" value="1"/>
</dbReference>
<dbReference type="GO" id="GO:0008726">
    <property type="term" value="F:alkanesulfonate monooxygenase activity"/>
    <property type="evidence" value="ECO:0007669"/>
    <property type="project" value="TreeGrafter"/>
</dbReference>
<evidence type="ECO:0000256" key="3">
    <source>
        <dbReference type="ARBA" id="ARBA00023002"/>
    </source>
</evidence>
<dbReference type="InterPro" id="IPR036661">
    <property type="entry name" value="Luciferase-like_sf"/>
</dbReference>
<proteinExistence type="predicted"/>
<dbReference type="GO" id="GO:0046306">
    <property type="term" value="P:alkanesulfonate catabolic process"/>
    <property type="evidence" value="ECO:0007669"/>
    <property type="project" value="TreeGrafter"/>
</dbReference>
<protein>
    <submittedName>
        <fullName evidence="6">Alkanesulfonate monooxygenase SsuD/methylene tetrahydromethanopterin reductase-like flavin-dependent oxidoreductase (Luciferase family)</fullName>
    </submittedName>
</protein>
<keyword evidence="7" id="KW-1185">Reference proteome</keyword>
<reference evidence="6 7" key="1">
    <citation type="submission" date="2019-03" db="EMBL/GenBank/DDBJ databases">
        <title>Genomic Encyclopedia of Type Strains, Phase III (KMG-III): the genomes of soil and plant-associated and newly described type strains.</title>
        <authorList>
            <person name="Whitman W."/>
        </authorList>
    </citation>
    <scope>NUCLEOTIDE SEQUENCE [LARGE SCALE GENOMIC DNA]</scope>
    <source>
        <strain evidence="6 7">VKM Ac-2527</strain>
    </source>
</reference>
<dbReference type="PANTHER" id="PTHR42847">
    <property type="entry name" value="ALKANESULFONATE MONOOXYGENASE"/>
    <property type="match status" value="1"/>
</dbReference>
<dbReference type="Gene3D" id="3.20.20.30">
    <property type="entry name" value="Luciferase-like domain"/>
    <property type="match status" value="1"/>
</dbReference>
<evidence type="ECO:0000256" key="4">
    <source>
        <dbReference type="ARBA" id="ARBA00023033"/>
    </source>
</evidence>
<evidence type="ECO:0000313" key="7">
    <source>
        <dbReference type="Proteomes" id="UP000295388"/>
    </source>
</evidence>
<evidence type="ECO:0000256" key="2">
    <source>
        <dbReference type="ARBA" id="ARBA00022643"/>
    </source>
</evidence>
<organism evidence="6 7">
    <name type="scientific">Kribbella caucasensis</name>
    <dbReference type="NCBI Taxonomy" id="2512215"/>
    <lineage>
        <taxon>Bacteria</taxon>
        <taxon>Bacillati</taxon>
        <taxon>Actinomycetota</taxon>
        <taxon>Actinomycetes</taxon>
        <taxon>Propionibacteriales</taxon>
        <taxon>Kribbellaceae</taxon>
        <taxon>Kribbella</taxon>
    </lineage>
</organism>
<dbReference type="RefSeq" id="WP_133801096.1">
    <property type="nucleotide sequence ID" value="NZ_SNWQ01000007.1"/>
</dbReference>
<dbReference type="InterPro" id="IPR011251">
    <property type="entry name" value="Luciferase-like_dom"/>
</dbReference>
<gene>
    <name evidence="6" type="ORF">EV643_107328</name>
</gene>
<accession>A0A4R6KE04</accession>
<sequence length="346" mass="38674">MVQVGLLLSDSPRSVTPAQQFADVRRIVEAAQRNGFTYIAIGQHFLYGDLRWLQPVPLLARLAADVDPHIRLVTQIMIAPLYHPVMLAEEIATLDIVTEGRLIFGAGLGYRAEEFDYLGVPFKQRAGRFDESLELMKKLWTQETVDHHGKYWQLDNVQPHIFPVQRPHPPIWIGAHAEAGVRRCGKYGDAYACPPETPKDEAARRYAIVRDEFVARGKEFGPQPLRRNCLIADSREEAMVEYARVAQGRYLTYAARGLDVMDAAELQNEFEKVVSGHAVVGSPDEVVAQLTDLVSTLPVDPLLVRPQWPTMDCDETIAAINRFGKEVVPAINAITPRSDIPMDGGI</sequence>
<dbReference type="InterPro" id="IPR050172">
    <property type="entry name" value="SsuD_RutA_monooxygenase"/>
</dbReference>
<name>A0A4R6KE04_9ACTN</name>
<keyword evidence="2" id="KW-0288">FMN</keyword>
<evidence type="ECO:0000256" key="1">
    <source>
        <dbReference type="ARBA" id="ARBA00022630"/>
    </source>
</evidence>
<dbReference type="Proteomes" id="UP000295388">
    <property type="component" value="Unassembled WGS sequence"/>
</dbReference>
<dbReference type="OrthoDB" id="7903015at2"/>
<feature type="domain" description="Luciferase-like" evidence="5">
    <location>
        <begin position="12"/>
        <end position="296"/>
    </location>
</feature>
<dbReference type="SUPFAM" id="SSF51679">
    <property type="entry name" value="Bacterial luciferase-like"/>
    <property type="match status" value="1"/>
</dbReference>
<keyword evidence="3" id="KW-0560">Oxidoreductase</keyword>
<dbReference type="EMBL" id="SNWQ01000007">
    <property type="protein sequence ID" value="TDO48698.1"/>
    <property type="molecule type" value="Genomic_DNA"/>
</dbReference>
<evidence type="ECO:0000259" key="5">
    <source>
        <dbReference type="Pfam" id="PF00296"/>
    </source>
</evidence>